<keyword evidence="7 14" id="KW-1133">Transmembrane helix</keyword>
<dbReference type="CDD" id="cd03505">
    <property type="entry name" value="Delta9-FADS-like"/>
    <property type="match status" value="1"/>
</dbReference>
<dbReference type="GO" id="GO:0042761">
    <property type="term" value="P:very long-chain fatty acid biosynthetic process"/>
    <property type="evidence" value="ECO:0007669"/>
    <property type="project" value="TreeGrafter"/>
</dbReference>
<evidence type="ECO:0000256" key="3">
    <source>
        <dbReference type="ARBA" id="ARBA00009295"/>
    </source>
</evidence>
<evidence type="ECO:0000256" key="12">
    <source>
        <dbReference type="ARBA" id="ARBA00023160"/>
    </source>
</evidence>
<keyword evidence="4 13" id="KW-0444">Lipid biosynthesis</keyword>
<proteinExistence type="inferred from homology"/>
<comment type="subcellular location">
    <subcellularLocation>
        <location evidence="1">Membrane</location>
        <topology evidence="1">Multi-pass membrane protein</topology>
    </subcellularLocation>
</comment>
<dbReference type="PANTHER" id="PTHR11351">
    <property type="entry name" value="ACYL-COA DESATURASE"/>
    <property type="match status" value="1"/>
</dbReference>
<evidence type="ECO:0000256" key="10">
    <source>
        <dbReference type="ARBA" id="ARBA00023098"/>
    </source>
</evidence>
<comment type="similarity">
    <text evidence="3 13">Belongs to the fatty acid desaturase type 1 family.</text>
</comment>
<comment type="cofactor">
    <cofactor evidence="13">
        <name>Fe(2+)</name>
        <dbReference type="ChEBI" id="CHEBI:29033"/>
    </cofactor>
</comment>
<evidence type="ECO:0000256" key="11">
    <source>
        <dbReference type="ARBA" id="ARBA00023136"/>
    </source>
</evidence>
<evidence type="ECO:0000256" key="2">
    <source>
        <dbReference type="ARBA" id="ARBA00005189"/>
    </source>
</evidence>
<sequence length="396" mass="44631">MAAVALSAAVAAPACAGRLDSSRIRRPEGARLAVKRPGAVKLSARRGALRVAGAIAAPSEDNSWRRVVNDGQRQASEIWASVNSAAAAAAKGTWEGIKPVKKVLWSDVLYSPKREAFLRKWVPTDITYASFIGVMHLGCLLAPFTFTWSAFNCFLVMYFITGCLGITLSYHRQLSHKSFTTPKWLEYALAYCGAMAVQGDPLEWASSHRHHHQHCDTPKDPHTPYEGFWWSHCGWLLDAEATLKRVGDRSNAQELAAQPFYRFMEKTYMWHVLAQAAALYAMGGLPWLVWGFCVRTCWVYHITWAVNSVAHVWGSQTYNTGDLSRNNWWIGILAFGEGWHNNHHAFEFSARHGLEWWQIDMTWMCICVLKFFGLADKVKLPKQAQMDRMRIKPAAA</sequence>
<organism evidence="16">
    <name type="scientific">Micromonas pusilla</name>
    <name type="common">Picoplanktonic green alga</name>
    <name type="synonym">Chromulina pusilla</name>
    <dbReference type="NCBI Taxonomy" id="38833"/>
    <lineage>
        <taxon>Eukaryota</taxon>
        <taxon>Viridiplantae</taxon>
        <taxon>Chlorophyta</taxon>
        <taxon>Mamiellophyceae</taxon>
        <taxon>Mamiellales</taxon>
        <taxon>Mamiellaceae</taxon>
        <taxon>Micromonas</taxon>
    </lineage>
</organism>
<evidence type="ECO:0000256" key="5">
    <source>
        <dbReference type="ARBA" id="ARBA00022692"/>
    </source>
</evidence>
<protein>
    <recommendedName>
        <fullName evidence="15">Fatty acid desaturase domain-containing protein</fullName>
    </recommendedName>
</protein>
<keyword evidence="9" id="KW-0408">Iron</keyword>
<dbReference type="GO" id="GO:0016717">
    <property type="term" value="F:oxidoreductase activity, acting on paired donors, with oxidation of a pair of donors resulting in the reduction of molecular oxygen to two molecules of water"/>
    <property type="evidence" value="ECO:0007669"/>
    <property type="project" value="InterPro"/>
</dbReference>
<keyword evidence="8 13" id="KW-0560">Oxidoreductase</keyword>
<accession>A0A7S0NL77</accession>
<dbReference type="EMBL" id="HBEQ01010111">
    <property type="protein sequence ID" value="CAD8520703.1"/>
    <property type="molecule type" value="Transcribed_RNA"/>
</dbReference>
<name>A0A7S0NL77_MICPS</name>
<comment type="domain">
    <text evidence="13">The histidine box domains are involved in binding the catalytic metal ions.</text>
</comment>
<keyword evidence="11 14" id="KW-0472">Membrane</keyword>
<dbReference type="InterPro" id="IPR005804">
    <property type="entry name" value="FA_desaturase_dom"/>
</dbReference>
<evidence type="ECO:0000256" key="1">
    <source>
        <dbReference type="ARBA" id="ARBA00004141"/>
    </source>
</evidence>
<evidence type="ECO:0000256" key="7">
    <source>
        <dbReference type="ARBA" id="ARBA00022989"/>
    </source>
</evidence>
<feature type="transmembrane region" description="Helical" evidence="14">
    <location>
        <begin position="268"/>
        <end position="290"/>
    </location>
</feature>
<evidence type="ECO:0000256" key="14">
    <source>
        <dbReference type="SAM" id="Phobius"/>
    </source>
</evidence>
<keyword evidence="12 13" id="KW-0275">Fatty acid biosynthesis</keyword>
<evidence type="ECO:0000256" key="13">
    <source>
        <dbReference type="RuleBase" id="RU000581"/>
    </source>
</evidence>
<dbReference type="InterPro" id="IPR015876">
    <property type="entry name" value="Acyl-CoA_DS"/>
</dbReference>
<comment type="pathway">
    <text evidence="2">Lipid metabolism.</text>
</comment>
<dbReference type="PANTHER" id="PTHR11351:SF31">
    <property type="entry name" value="DESATURASE 1, ISOFORM A-RELATED"/>
    <property type="match status" value="1"/>
</dbReference>
<evidence type="ECO:0000259" key="15">
    <source>
        <dbReference type="Pfam" id="PF00487"/>
    </source>
</evidence>
<dbReference type="GO" id="GO:0005789">
    <property type="term" value="C:endoplasmic reticulum membrane"/>
    <property type="evidence" value="ECO:0007669"/>
    <property type="project" value="TreeGrafter"/>
</dbReference>
<keyword evidence="5 13" id="KW-0812">Transmembrane</keyword>
<evidence type="ECO:0000256" key="4">
    <source>
        <dbReference type="ARBA" id="ARBA00022516"/>
    </source>
</evidence>
<feature type="domain" description="Fatty acid desaturase" evidence="15">
    <location>
        <begin position="148"/>
        <end position="361"/>
    </location>
</feature>
<dbReference type="PRINTS" id="PR00075">
    <property type="entry name" value="FACDDSATRASE"/>
</dbReference>
<reference evidence="16" key="1">
    <citation type="submission" date="2021-01" db="EMBL/GenBank/DDBJ databases">
        <authorList>
            <person name="Corre E."/>
            <person name="Pelletier E."/>
            <person name="Niang G."/>
            <person name="Scheremetjew M."/>
            <person name="Finn R."/>
            <person name="Kale V."/>
            <person name="Holt S."/>
            <person name="Cochrane G."/>
            <person name="Meng A."/>
            <person name="Brown T."/>
            <person name="Cohen L."/>
        </authorList>
    </citation>
    <scope>NUCLEOTIDE SEQUENCE</scope>
    <source>
        <strain evidence="16">CCMP1723</strain>
    </source>
</reference>
<keyword evidence="10" id="KW-0443">Lipid metabolism</keyword>
<feature type="transmembrane region" description="Helical" evidence="14">
    <location>
        <begin position="146"/>
        <end position="168"/>
    </location>
</feature>
<evidence type="ECO:0000256" key="8">
    <source>
        <dbReference type="ARBA" id="ARBA00023002"/>
    </source>
</evidence>
<gene>
    <name evidence="16" type="ORF">MCOM1403_LOCUS8129</name>
</gene>
<evidence type="ECO:0000256" key="9">
    <source>
        <dbReference type="ARBA" id="ARBA00023004"/>
    </source>
</evidence>
<evidence type="ECO:0000313" key="16">
    <source>
        <dbReference type="EMBL" id="CAD8520703.1"/>
    </source>
</evidence>
<evidence type="ECO:0000256" key="6">
    <source>
        <dbReference type="ARBA" id="ARBA00022832"/>
    </source>
</evidence>
<keyword evidence="6" id="KW-0276">Fatty acid metabolism</keyword>
<dbReference type="Pfam" id="PF00487">
    <property type="entry name" value="FA_desaturase"/>
    <property type="match status" value="1"/>
</dbReference>
<dbReference type="AlphaFoldDB" id="A0A7S0NL77"/>